<evidence type="ECO:0000256" key="1">
    <source>
        <dbReference type="PROSITE-ProRule" id="PRU00175"/>
    </source>
</evidence>
<dbReference type="PROSITE" id="PS50089">
    <property type="entry name" value="ZF_RING_2"/>
    <property type="match status" value="1"/>
</dbReference>
<feature type="domain" description="RING-type" evidence="3">
    <location>
        <begin position="294"/>
        <end position="333"/>
    </location>
</feature>
<feature type="compositionally biased region" description="Polar residues" evidence="2">
    <location>
        <begin position="151"/>
        <end position="162"/>
    </location>
</feature>
<dbReference type="InterPro" id="IPR013083">
    <property type="entry name" value="Znf_RING/FYVE/PHD"/>
</dbReference>
<accession>A0AB34KB91</accession>
<name>A0AB34KB91_PRYPA</name>
<evidence type="ECO:0000313" key="4">
    <source>
        <dbReference type="EMBL" id="KAL1530041.1"/>
    </source>
</evidence>
<proteinExistence type="predicted"/>
<feature type="compositionally biased region" description="Basic and acidic residues" evidence="2">
    <location>
        <begin position="35"/>
        <end position="63"/>
    </location>
</feature>
<dbReference type="Gene3D" id="3.30.40.10">
    <property type="entry name" value="Zinc/RING finger domain, C3HC4 (zinc finger)"/>
    <property type="match status" value="1"/>
</dbReference>
<feature type="region of interest" description="Disordered" evidence="2">
    <location>
        <begin position="35"/>
        <end position="75"/>
    </location>
</feature>
<dbReference type="AlphaFoldDB" id="A0AB34KB91"/>
<gene>
    <name evidence="4" type="ORF">AB1Y20_000965</name>
</gene>
<comment type="caution">
    <text evidence="4">The sequence shown here is derived from an EMBL/GenBank/DDBJ whole genome shotgun (WGS) entry which is preliminary data.</text>
</comment>
<evidence type="ECO:0000256" key="2">
    <source>
        <dbReference type="SAM" id="MobiDB-lite"/>
    </source>
</evidence>
<feature type="region of interest" description="Disordered" evidence="2">
    <location>
        <begin position="125"/>
        <end position="163"/>
    </location>
</feature>
<sequence>MKLSREREMSSIPQGYERAHHERMLTECEEIAPRGELLKPSEKERHKDDHFPVEQLRQPERQQNRPPQTQIRAKQHGYLNEIKQTTARVGSSPTHMFAQVNEKEQPSTRVTPTFDSYTGFMQRGYASSSSLDSSPKRSTTDAKQAPESVSAVGNSTGISANGTDDVLEDSMKMLAEDMIGDLWDAEEGSGMGSLFSDLACGLADGSVDASSQPISALRYSSAKFSIGTSRRVATIAVQSRSWKGLAMQLGHQQRFCRQGSPNPSSVESGAVGHSRLPRRSTLSGEIDLDKIVECVVCMDSPAHVTLFPCAHQITCSGCTHALLELKKPCPFCSSEISGTDLGKGLATWRIPP</sequence>
<dbReference type="EMBL" id="JBGBPQ010000001">
    <property type="protein sequence ID" value="KAL1530041.1"/>
    <property type="molecule type" value="Genomic_DNA"/>
</dbReference>
<dbReference type="SUPFAM" id="SSF57850">
    <property type="entry name" value="RING/U-box"/>
    <property type="match status" value="1"/>
</dbReference>
<keyword evidence="1" id="KW-0479">Metal-binding</keyword>
<dbReference type="Pfam" id="PF13920">
    <property type="entry name" value="zf-C3HC4_3"/>
    <property type="match status" value="1"/>
</dbReference>
<organism evidence="4 5">
    <name type="scientific">Prymnesium parvum</name>
    <name type="common">Toxic golden alga</name>
    <dbReference type="NCBI Taxonomy" id="97485"/>
    <lineage>
        <taxon>Eukaryota</taxon>
        <taxon>Haptista</taxon>
        <taxon>Haptophyta</taxon>
        <taxon>Prymnesiophyceae</taxon>
        <taxon>Prymnesiales</taxon>
        <taxon>Prymnesiaceae</taxon>
        <taxon>Prymnesium</taxon>
    </lineage>
</organism>
<dbReference type="Proteomes" id="UP001515480">
    <property type="component" value="Unassembled WGS sequence"/>
</dbReference>
<evidence type="ECO:0000313" key="5">
    <source>
        <dbReference type="Proteomes" id="UP001515480"/>
    </source>
</evidence>
<dbReference type="InterPro" id="IPR001841">
    <property type="entry name" value="Znf_RING"/>
</dbReference>
<dbReference type="GO" id="GO:0008270">
    <property type="term" value="F:zinc ion binding"/>
    <property type="evidence" value="ECO:0007669"/>
    <property type="project" value="UniProtKB-KW"/>
</dbReference>
<feature type="region of interest" description="Disordered" evidence="2">
    <location>
        <begin position="1"/>
        <end position="23"/>
    </location>
</feature>
<evidence type="ECO:0000259" key="3">
    <source>
        <dbReference type="PROSITE" id="PS50089"/>
    </source>
</evidence>
<reference evidence="4 5" key="1">
    <citation type="journal article" date="2024" name="Science">
        <title>Giant polyketide synthase enzymes in the biosynthesis of giant marine polyether toxins.</title>
        <authorList>
            <person name="Fallon T.R."/>
            <person name="Shende V.V."/>
            <person name="Wierzbicki I.H."/>
            <person name="Pendleton A.L."/>
            <person name="Watervoot N.F."/>
            <person name="Auber R.P."/>
            <person name="Gonzalez D.J."/>
            <person name="Wisecaver J.H."/>
            <person name="Moore B.S."/>
        </authorList>
    </citation>
    <scope>NUCLEOTIDE SEQUENCE [LARGE SCALE GENOMIC DNA]</scope>
    <source>
        <strain evidence="4 5">12B1</strain>
    </source>
</reference>
<keyword evidence="1" id="KW-0862">Zinc</keyword>
<protein>
    <recommendedName>
        <fullName evidence="3">RING-type domain-containing protein</fullName>
    </recommendedName>
</protein>
<keyword evidence="1" id="KW-0863">Zinc-finger</keyword>
<keyword evidence="5" id="KW-1185">Reference proteome</keyword>